<dbReference type="PROSITE" id="PS51406">
    <property type="entry name" value="FIBRINOGEN_C_2"/>
    <property type="match status" value="1"/>
</dbReference>
<dbReference type="Pfam" id="PF00147">
    <property type="entry name" value="Fibrinogen_C"/>
    <property type="match status" value="1"/>
</dbReference>
<dbReference type="PANTHER" id="PTHR19143:SF458">
    <property type="entry name" value="FIBRINOGEN C-TERMINAL DOMAIN-CONTAINING PROTEIN-RELATED"/>
    <property type="match status" value="1"/>
</dbReference>
<dbReference type="InterPro" id="IPR036056">
    <property type="entry name" value="Fibrinogen-like_C"/>
</dbReference>
<dbReference type="GO" id="GO:0005615">
    <property type="term" value="C:extracellular space"/>
    <property type="evidence" value="ECO:0007669"/>
    <property type="project" value="TreeGrafter"/>
</dbReference>
<evidence type="ECO:0000259" key="2">
    <source>
        <dbReference type="PROSITE" id="PS51406"/>
    </source>
</evidence>
<dbReference type="Gene3D" id="3.90.215.10">
    <property type="entry name" value="Gamma Fibrinogen, chain A, domain 1"/>
    <property type="match status" value="1"/>
</dbReference>
<dbReference type="InterPro" id="IPR050373">
    <property type="entry name" value="Fibrinogen_C-term_domain"/>
</dbReference>
<dbReference type="InterPro" id="IPR014716">
    <property type="entry name" value="Fibrinogen_a/b/g_C_1"/>
</dbReference>
<dbReference type="OrthoDB" id="6425181at2759"/>
<dbReference type="SMART" id="SM00186">
    <property type="entry name" value="FBG"/>
    <property type="match status" value="1"/>
</dbReference>
<evidence type="ECO:0000313" key="4">
    <source>
        <dbReference type="Proteomes" id="UP000887116"/>
    </source>
</evidence>
<dbReference type="Proteomes" id="UP000887116">
    <property type="component" value="Unassembled WGS sequence"/>
</dbReference>
<keyword evidence="1" id="KW-0732">Signal</keyword>
<evidence type="ECO:0000313" key="3">
    <source>
        <dbReference type="EMBL" id="GFR10448.1"/>
    </source>
</evidence>
<keyword evidence="4" id="KW-1185">Reference proteome</keyword>
<dbReference type="InterPro" id="IPR002181">
    <property type="entry name" value="Fibrinogen_a/b/g_C_dom"/>
</dbReference>
<dbReference type="PANTHER" id="PTHR19143">
    <property type="entry name" value="FIBRINOGEN/TENASCIN/ANGIOPOEITIN"/>
    <property type="match status" value="1"/>
</dbReference>
<organism evidence="3 4">
    <name type="scientific">Trichonephila clavata</name>
    <name type="common">Joro spider</name>
    <name type="synonym">Nephila clavata</name>
    <dbReference type="NCBI Taxonomy" id="2740835"/>
    <lineage>
        <taxon>Eukaryota</taxon>
        <taxon>Metazoa</taxon>
        <taxon>Ecdysozoa</taxon>
        <taxon>Arthropoda</taxon>
        <taxon>Chelicerata</taxon>
        <taxon>Arachnida</taxon>
        <taxon>Araneae</taxon>
        <taxon>Araneomorphae</taxon>
        <taxon>Entelegynae</taxon>
        <taxon>Araneoidea</taxon>
        <taxon>Nephilidae</taxon>
        <taxon>Trichonephila</taxon>
    </lineage>
</organism>
<dbReference type="AlphaFoldDB" id="A0A8X6J535"/>
<accession>A0A8X6J535</accession>
<dbReference type="NCBIfam" id="NF040941">
    <property type="entry name" value="GGGWT_bact"/>
    <property type="match status" value="1"/>
</dbReference>
<dbReference type="CDD" id="cd00087">
    <property type="entry name" value="FReD"/>
    <property type="match status" value="1"/>
</dbReference>
<feature type="signal peptide" evidence="1">
    <location>
        <begin position="1"/>
        <end position="24"/>
    </location>
</feature>
<reference evidence="3" key="1">
    <citation type="submission" date="2020-07" db="EMBL/GenBank/DDBJ databases">
        <title>Multicomponent nature underlies the extraordinary mechanical properties of spider dragline silk.</title>
        <authorList>
            <person name="Kono N."/>
            <person name="Nakamura H."/>
            <person name="Mori M."/>
            <person name="Yoshida Y."/>
            <person name="Ohtoshi R."/>
            <person name="Malay A.D."/>
            <person name="Moran D.A.P."/>
            <person name="Tomita M."/>
            <person name="Numata K."/>
            <person name="Arakawa K."/>
        </authorList>
    </citation>
    <scope>NUCLEOTIDE SEQUENCE</scope>
</reference>
<gene>
    <name evidence="3" type="ORF">TNCT_14261</name>
</gene>
<sequence>MLVFRQHILVRCVSLLILISVSQGKTCGERALELLDLAEDSLSKAKQLYPSCEEGDQSGNGDGQLEITEKRISEAKEILKLCDNAKSLKIHDNPVDCSEVLENGNNRSGVYTIYPRNRLTAGKSLPVYCDMETDEGGWTVIQRRGDYPEQQDFYQNWTSYKNGFGNITRDFWLGNDNIYALSNQKAYEVRFDLQDVKGTHRYAVFKSFWIDDERAGYTLHISNYTGNAGNSMQYHDGYKFSTKDRNNNKCAQMLKGGWWYLNWAHTNLNGMYRPGVNSINNIHWWSWHGNDGLSAVEIKDRGRSNIKNEKPNFFERRLQDVLANLPPVLDSFSPPPPAAVHACAKGVGFRLLTHRNAAMCLDVLRPKQLLLRPLQIR</sequence>
<dbReference type="SUPFAM" id="SSF56496">
    <property type="entry name" value="Fibrinogen C-terminal domain-like"/>
    <property type="match status" value="1"/>
</dbReference>
<name>A0A8X6J535_TRICU</name>
<feature type="domain" description="Fibrinogen C-terminal" evidence="2">
    <location>
        <begin position="88"/>
        <end position="304"/>
    </location>
</feature>
<feature type="chain" id="PRO_5036493772" evidence="1">
    <location>
        <begin position="25"/>
        <end position="377"/>
    </location>
</feature>
<evidence type="ECO:0000256" key="1">
    <source>
        <dbReference type="SAM" id="SignalP"/>
    </source>
</evidence>
<proteinExistence type="predicted"/>
<dbReference type="EMBL" id="BMAO01016692">
    <property type="protein sequence ID" value="GFR10448.1"/>
    <property type="molecule type" value="Genomic_DNA"/>
</dbReference>
<protein>
    <submittedName>
        <fullName evidence="3">Techylectin-5A</fullName>
    </submittedName>
</protein>
<comment type="caution">
    <text evidence="3">The sequence shown here is derived from an EMBL/GenBank/DDBJ whole genome shotgun (WGS) entry which is preliminary data.</text>
</comment>